<feature type="domain" description="MITD1 C-terminal phospholipase D-like" evidence="1">
    <location>
        <begin position="32"/>
        <end position="180"/>
    </location>
</feature>
<dbReference type="PANTHER" id="PTHR21222:SF1">
    <property type="entry name" value="MIT DOMAIN-CONTAINING PROTEIN 1"/>
    <property type="match status" value="1"/>
</dbReference>
<evidence type="ECO:0000313" key="2">
    <source>
        <dbReference type="EMBL" id="KAL3315490.1"/>
    </source>
</evidence>
<keyword evidence="3" id="KW-1185">Reference proteome</keyword>
<dbReference type="InterPro" id="IPR032341">
    <property type="entry name" value="MITD1_C"/>
</dbReference>
<name>A0ABD2Q7G5_9PLAT</name>
<dbReference type="PANTHER" id="PTHR21222">
    <property type="entry name" value="MIT DOMAIN-CONTAINING PROTEIN 1"/>
    <property type="match status" value="1"/>
</dbReference>
<dbReference type="EMBL" id="JBJKFK010000740">
    <property type="protein sequence ID" value="KAL3315490.1"/>
    <property type="molecule type" value="Genomic_DNA"/>
</dbReference>
<evidence type="ECO:0000313" key="3">
    <source>
        <dbReference type="Proteomes" id="UP001626550"/>
    </source>
</evidence>
<dbReference type="AlphaFoldDB" id="A0ABD2Q7G5"/>
<dbReference type="Proteomes" id="UP001626550">
    <property type="component" value="Unassembled WGS sequence"/>
</dbReference>
<accession>A0ABD2Q7G5</accession>
<dbReference type="InterPro" id="IPR052817">
    <property type="entry name" value="MIT_domain_contain_protein1"/>
</dbReference>
<dbReference type="Gene3D" id="3.30.870.30">
    <property type="entry name" value="MITD, C-terminal phospholipase D-like domain"/>
    <property type="match status" value="1"/>
</dbReference>
<gene>
    <name evidence="2" type="primary">MITD1</name>
    <name evidence="2" type="ORF">Ciccas_005876</name>
</gene>
<dbReference type="Pfam" id="PF16565">
    <property type="entry name" value="MIT_C"/>
    <property type="match status" value="1"/>
</dbReference>
<protein>
    <submittedName>
        <fullName evidence="2">MIT domain-containing protein 1</fullName>
    </submittedName>
</protein>
<organism evidence="2 3">
    <name type="scientific">Cichlidogyrus casuarinus</name>
    <dbReference type="NCBI Taxonomy" id="1844966"/>
    <lineage>
        <taxon>Eukaryota</taxon>
        <taxon>Metazoa</taxon>
        <taxon>Spiralia</taxon>
        <taxon>Lophotrochozoa</taxon>
        <taxon>Platyhelminthes</taxon>
        <taxon>Monogenea</taxon>
        <taxon>Monopisthocotylea</taxon>
        <taxon>Dactylogyridea</taxon>
        <taxon>Ancyrocephalidae</taxon>
        <taxon>Cichlidogyrus</taxon>
    </lineage>
</organism>
<reference evidence="2 3" key="1">
    <citation type="submission" date="2024-11" db="EMBL/GenBank/DDBJ databases">
        <title>Adaptive evolution of stress response genes in parasites aligns with host niche diversity.</title>
        <authorList>
            <person name="Hahn C."/>
            <person name="Resl P."/>
        </authorList>
    </citation>
    <scope>NUCLEOTIDE SEQUENCE [LARGE SCALE GENOMIC DNA]</scope>
    <source>
        <strain evidence="2">EGGRZ-B1_66</strain>
        <tissue evidence="2">Body</tissue>
    </source>
</reference>
<evidence type="ECO:0000259" key="1">
    <source>
        <dbReference type="Pfam" id="PF16565"/>
    </source>
</evidence>
<proteinExistence type="predicted"/>
<dbReference type="InterPro" id="IPR038113">
    <property type="entry name" value="MITD1_C_sf"/>
</dbReference>
<sequence length="188" mass="21584">MTRAEAVKKSIQSPANRNNYREQIQIKEGAKGFGYKKLFDRFLEQGDVTKVWVEDPYIRSSHQIENFCHFCEVVLASQSSVSSISLITTKDAQANNSNPKHDQVQKFHILKNDLATQNVNFKWEFDASLHDREIRFDNGWIVKIGRGLDYVRSTGHHFCGLGVHDYDYRPCSSTTVDIFHQSTLANSQ</sequence>
<comment type="caution">
    <text evidence="2">The sequence shown here is derived from an EMBL/GenBank/DDBJ whole genome shotgun (WGS) entry which is preliminary data.</text>
</comment>